<dbReference type="InterPro" id="IPR000322">
    <property type="entry name" value="Glyco_hydro_31_TIM"/>
</dbReference>
<dbReference type="Pfam" id="PF13802">
    <property type="entry name" value="Gal_mutarotas_2"/>
    <property type="match status" value="1"/>
</dbReference>
<organism evidence="6">
    <name type="scientific">mine drainage metagenome</name>
    <dbReference type="NCBI Taxonomy" id="410659"/>
    <lineage>
        <taxon>unclassified sequences</taxon>
        <taxon>metagenomes</taxon>
        <taxon>ecological metagenomes</taxon>
    </lineage>
</organism>
<accession>A0A1J5SIQ4</accession>
<dbReference type="GO" id="GO:0005975">
    <property type="term" value="P:carbohydrate metabolic process"/>
    <property type="evidence" value="ECO:0007669"/>
    <property type="project" value="InterPro"/>
</dbReference>
<reference evidence="6" key="1">
    <citation type="submission" date="2016-10" db="EMBL/GenBank/DDBJ databases">
        <title>Sequence of Gallionella enrichment culture.</title>
        <authorList>
            <person name="Poehlein A."/>
            <person name="Muehling M."/>
            <person name="Daniel R."/>
        </authorList>
    </citation>
    <scope>NUCLEOTIDE SEQUENCE</scope>
</reference>
<proteinExistence type="inferred from homology"/>
<dbReference type="CDD" id="cd14752">
    <property type="entry name" value="GH31_N"/>
    <property type="match status" value="1"/>
</dbReference>
<comment type="caution">
    <text evidence="6">The sequence shown here is derived from an EMBL/GenBank/DDBJ whole genome shotgun (WGS) entry which is preliminary data.</text>
</comment>
<dbReference type="InterPro" id="IPR013780">
    <property type="entry name" value="Glyco_hydro_b"/>
</dbReference>
<dbReference type="GO" id="GO:0061634">
    <property type="term" value="F:alpha-D-xyloside xylohydrolase"/>
    <property type="evidence" value="ECO:0007669"/>
    <property type="project" value="UniProtKB-EC"/>
</dbReference>
<dbReference type="Pfam" id="PF21365">
    <property type="entry name" value="Glyco_hydro_31_3rd"/>
    <property type="match status" value="1"/>
</dbReference>
<feature type="domain" description="Glycoside hydrolase family 31 TIM barrel" evidence="2">
    <location>
        <begin position="213"/>
        <end position="550"/>
    </location>
</feature>
<evidence type="ECO:0000259" key="2">
    <source>
        <dbReference type="Pfam" id="PF01055"/>
    </source>
</evidence>
<dbReference type="EMBL" id="MLJW01000032">
    <property type="protein sequence ID" value="OIR08295.1"/>
    <property type="molecule type" value="Genomic_DNA"/>
</dbReference>
<keyword evidence="6" id="KW-0326">Glycosidase</keyword>
<dbReference type="PANTHER" id="PTHR43863">
    <property type="entry name" value="HYDROLASE, PUTATIVE (AFU_ORTHOLOGUE AFUA_1G03140)-RELATED"/>
    <property type="match status" value="1"/>
</dbReference>
<dbReference type="InterPro" id="IPR033403">
    <property type="entry name" value="DUF5110"/>
</dbReference>
<dbReference type="InterPro" id="IPR048395">
    <property type="entry name" value="Glyco_hydro_31_C"/>
</dbReference>
<evidence type="ECO:0000259" key="3">
    <source>
        <dbReference type="Pfam" id="PF13802"/>
    </source>
</evidence>
<feature type="domain" description="Glycoside hydrolase family 31 N-terminal" evidence="3">
    <location>
        <begin position="93"/>
        <end position="170"/>
    </location>
</feature>
<dbReference type="Gene3D" id="2.60.40.1180">
    <property type="entry name" value="Golgi alpha-mannosidase II"/>
    <property type="match status" value="2"/>
</dbReference>
<evidence type="ECO:0000259" key="4">
    <source>
        <dbReference type="Pfam" id="PF17137"/>
    </source>
</evidence>
<dbReference type="Gene3D" id="2.60.40.1760">
    <property type="entry name" value="glycosyl hydrolase (family 31)"/>
    <property type="match status" value="1"/>
</dbReference>
<dbReference type="PANTHER" id="PTHR43863:SF2">
    <property type="entry name" value="MALTASE-GLUCOAMYLASE"/>
    <property type="match status" value="1"/>
</dbReference>
<dbReference type="AlphaFoldDB" id="A0A1J5SIQ4"/>
<evidence type="ECO:0000313" key="6">
    <source>
        <dbReference type="EMBL" id="OIR08295.1"/>
    </source>
</evidence>
<dbReference type="InterPro" id="IPR011013">
    <property type="entry name" value="Gal_mutarotase_sf_dom"/>
</dbReference>
<evidence type="ECO:0000259" key="5">
    <source>
        <dbReference type="Pfam" id="PF21365"/>
    </source>
</evidence>
<feature type="domain" description="DUF5110" evidence="4">
    <location>
        <begin position="665"/>
        <end position="731"/>
    </location>
</feature>
<dbReference type="GO" id="GO:0030246">
    <property type="term" value="F:carbohydrate binding"/>
    <property type="evidence" value="ECO:0007669"/>
    <property type="project" value="InterPro"/>
</dbReference>
<dbReference type="Pfam" id="PF01055">
    <property type="entry name" value="Glyco_hydro_31_2nd"/>
    <property type="match status" value="1"/>
</dbReference>
<comment type="similarity">
    <text evidence="1">Belongs to the glycosyl hydrolase 31 family.</text>
</comment>
<dbReference type="SUPFAM" id="SSF74650">
    <property type="entry name" value="Galactose mutarotase-like"/>
    <property type="match status" value="1"/>
</dbReference>
<dbReference type="SUPFAM" id="SSF51011">
    <property type="entry name" value="Glycosyl hydrolase domain"/>
    <property type="match status" value="1"/>
</dbReference>
<dbReference type="InterPro" id="IPR017853">
    <property type="entry name" value="GH"/>
</dbReference>
<protein>
    <submittedName>
        <fullName evidence="6">Alpha-xylosidase BoGH31A</fullName>
        <ecNumber evidence="6">3.2.1.177</ecNumber>
    </submittedName>
</protein>
<feature type="domain" description="Glycosyl hydrolase family 31 C-terminal" evidence="5">
    <location>
        <begin position="558"/>
        <end position="642"/>
    </location>
</feature>
<gene>
    <name evidence="6" type="ORF">GALL_94630</name>
</gene>
<sequence>MKQKLTIVFALFFVIANAQTKLKNNIAYQGGTISYQQYAPNIFKITFQPKDYTTNQNFTDAVILKPSTVVKSFLKQKGDTILIGNLRLIKADQNNEYHSFSFLLNDDEKIFGGGERALPLNRRGYRINLYNNPQYGYGEGAENLNFSVPFFTSSNGYGLFFDNGSKGYADIGKTTNNIFEVGFLSDEINFFVILGKDYKEILTSYQKLTGTQPLPPRWALGNFMSRFGYTSEAQVKDIAAKMNAEKIPFDAIIFDLFWFGDSIKGTLGNLDWTNKIKWPHPQQMIGDFKKQNINTILITEPFFLQHTKMFDASQKYLATDSVGKPFILQDFYFGLGGLLDIFRKDAQQWIWNNHYKKQIANGVAGWWTDLGEPEKHPSAMIHNLKDEGAKRLMKADEVHNIYGHYWNKMLFENYAKDYPNTRLFHLNRSGFAGSQRYSIFPWSGDVSRSWSGFRAQLQVMLGMSMSGIPYTHSDAGGFAGGEGDKELYVRWLQFASFTPIFRPHGTALYEVDPNAFSFPSEPALIDEPYKQAAKQVIKRRYQMLPYNYTLSYRQAKYGEPLVRPLYYQFENDTTATKVEDEFMWGDEILAAPVLQKDAVTRKIYLPKDKWYDATDNKMYKGNQWIDYEVNLFKMPYFIEEGSFVPMYQNEGNTKEIANSKMQVLYVPSKNKSSYELYEDDGESKNAIAQKQFSLTSFISSGLVNDEISISINSNNGNYKNKPVAKEYQIIIPSVTHFSKLLVNGIVVNYINKAGNPPPSGNWAKLDSSINQLTINVLFVGKPIIMKVNL</sequence>
<dbReference type="SUPFAM" id="SSF51445">
    <property type="entry name" value="(Trans)glycosidases"/>
    <property type="match status" value="1"/>
</dbReference>
<dbReference type="Gene3D" id="3.20.20.80">
    <property type="entry name" value="Glycosidases"/>
    <property type="match status" value="1"/>
</dbReference>
<evidence type="ECO:0000256" key="1">
    <source>
        <dbReference type="ARBA" id="ARBA00007806"/>
    </source>
</evidence>
<name>A0A1J5SIQ4_9ZZZZ</name>
<keyword evidence="6" id="KW-0378">Hydrolase</keyword>
<dbReference type="InterPro" id="IPR025887">
    <property type="entry name" value="Glyco_hydro_31_N_dom"/>
</dbReference>
<dbReference type="Pfam" id="PF17137">
    <property type="entry name" value="DUF5110"/>
    <property type="match status" value="1"/>
</dbReference>
<dbReference type="EC" id="3.2.1.177" evidence="6"/>
<dbReference type="InterPro" id="IPR051816">
    <property type="entry name" value="Glycosyl_Hydrolase_31"/>
</dbReference>